<protein>
    <submittedName>
        <fullName evidence="2">Spermidine/putrescine ABC transporter substrate-binding protein</fullName>
    </submittedName>
</protein>
<reference evidence="2 3" key="1">
    <citation type="submission" date="2016-06" db="EMBL/GenBank/DDBJ databases">
        <title>Complete genome sequences of Bordetella bronchialis and Bordetella flabilis.</title>
        <authorList>
            <person name="LiPuma J.J."/>
            <person name="Spilker T."/>
        </authorList>
    </citation>
    <scope>NUCLEOTIDE SEQUENCE [LARGE SCALE GENOMIC DNA]</scope>
    <source>
        <strain evidence="2 3">AU17976</strain>
    </source>
</reference>
<dbReference type="PANTHER" id="PTHR30222">
    <property type="entry name" value="SPERMIDINE/PUTRESCINE-BINDING PERIPLASMIC PROTEIN"/>
    <property type="match status" value="1"/>
</dbReference>
<accession>A0A193G4V3</accession>
<dbReference type="Proteomes" id="UP000092213">
    <property type="component" value="Chromosome"/>
</dbReference>
<dbReference type="SUPFAM" id="SSF53850">
    <property type="entry name" value="Periplasmic binding protein-like II"/>
    <property type="match status" value="1"/>
</dbReference>
<dbReference type="InterPro" id="IPR006311">
    <property type="entry name" value="TAT_signal"/>
</dbReference>
<dbReference type="PROSITE" id="PS51318">
    <property type="entry name" value="TAT"/>
    <property type="match status" value="1"/>
</dbReference>
<dbReference type="Gene3D" id="3.40.190.10">
    <property type="entry name" value="Periplasmic binding protein-like II"/>
    <property type="match status" value="2"/>
</dbReference>
<dbReference type="RefSeq" id="WP_066672488.1">
    <property type="nucleotide sequence ID" value="NZ_CP016171.1"/>
</dbReference>
<evidence type="ECO:0000313" key="3">
    <source>
        <dbReference type="Proteomes" id="UP000092213"/>
    </source>
</evidence>
<organism evidence="2 3">
    <name type="scientific">Bordetella bronchialis</name>
    <dbReference type="NCBI Taxonomy" id="463025"/>
    <lineage>
        <taxon>Bacteria</taxon>
        <taxon>Pseudomonadati</taxon>
        <taxon>Pseudomonadota</taxon>
        <taxon>Betaproteobacteria</taxon>
        <taxon>Burkholderiales</taxon>
        <taxon>Alcaligenaceae</taxon>
        <taxon>Bordetella</taxon>
    </lineage>
</organism>
<name>A0A193G4V3_9BORD</name>
<evidence type="ECO:0000313" key="2">
    <source>
        <dbReference type="EMBL" id="ANN74491.1"/>
    </source>
</evidence>
<dbReference type="InterPro" id="IPR006059">
    <property type="entry name" value="SBP"/>
</dbReference>
<sequence length="356" mass="39318">MTKHDPQHQARGVSRRSVLKAGATLAGMATLGMALPLRAQGRGISVTCWGGAYETAVRQAFAEPFAKETGVPVTLVNNADLTRMKVQVDSGNVSWDVFDSIGPQIMAGARQGLWSPIDTGIVDIGKLLQPAGKDYVGTYSYAGGIAYDPKKFPEGKHPTTFAELWDLKRFPGRRGLRSRASENLEMALLADGVPPAQLYPLDVERAFKAMDRIKPAVRKWIETTPETVTLLTSNEIDFSYTYLSRVLPAQRAGSSVAMSMRQTLNSLEYLAVPKGGKNIQNAMRYVAFCLRPDRQAAFCEQVEFSPNVAGATELVGAEARRRMPDMKSPDAIVIDDAWWGENYDKLQRRFTEWLLI</sequence>
<dbReference type="PANTHER" id="PTHR30222:SF2">
    <property type="entry name" value="ABC TRANSPORTER SUBSTRATE-BINDING PROTEIN"/>
    <property type="match status" value="1"/>
</dbReference>
<dbReference type="STRING" id="463025.BAU08_02235"/>
<keyword evidence="1" id="KW-0732">Signal</keyword>
<dbReference type="CDD" id="cd13589">
    <property type="entry name" value="PBP2_polyamine_RpCGA009"/>
    <property type="match status" value="1"/>
</dbReference>
<dbReference type="AlphaFoldDB" id="A0A193G4V3"/>
<dbReference type="Pfam" id="PF13416">
    <property type="entry name" value="SBP_bac_8"/>
    <property type="match status" value="1"/>
</dbReference>
<proteinExistence type="predicted"/>
<dbReference type="EMBL" id="CP016171">
    <property type="protein sequence ID" value="ANN74491.1"/>
    <property type="molecule type" value="Genomic_DNA"/>
</dbReference>
<evidence type="ECO:0000256" key="1">
    <source>
        <dbReference type="ARBA" id="ARBA00022729"/>
    </source>
</evidence>
<gene>
    <name evidence="2" type="ORF">BAU08_02235</name>
</gene>